<dbReference type="Proteomes" id="UP000823736">
    <property type="component" value="Unassembled WGS sequence"/>
</dbReference>
<keyword evidence="1" id="KW-0472">Membrane</keyword>
<sequence length="75" mass="7992">MSPASRGGGRLGPDPIGQWLRFLFMVLVTVGMFGLLIAVARYVATDIGPIMSVLLPAVFAGILLAVSYQSVIGWR</sequence>
<name>A0A8T4GVV9_9EURY</name>
<evidence type="ECO:0000313" key="2">
    <source>
        <dbReference type="EMBL" id="MBP1987056.1"/>
    </source>
</evidence>
<organism evidence="2 3">
    <name type="scientific">Halolamina salifodinae</name>
    <dbReference type="NCBI Taxonomy" id="1202767"/>
    <lineage>
        <taxon>Archaea</taxon>
        <taxon>Methanobacteriati</taxon>
        <taxon>Methanobacteriota</taxon>
        <taxon>Stenosarchaea group</taxon>
        <taxon>Halobacteria</taxon>
        <taxon>Halobacteriales</taxon>
        <taxon>Haloferacaceae</taxon>
    </lineage>
</organism>
<keyword evidence="1" id="KW-1133">Transmembrane helix</keyword>
<keyword evidence="3" id="KW-1185">Reference proteome</keyword>
<gene>
    <name evidence="2" type="ORF">J2753_001554</name>
</gene>
<accession>A0A8T4GVV9</accession>
<evidence type="ECO:0000256" key="1">
    <source>
        <dbReference type="SAM" id="Phobius"/>
    </source>
</evidence>
<dbReference type="RefSeq" id="WP_209491337.1">
    <property type="nucleotide sequence ID" value="NZ_JAGGLC010000003.1"/>
</dbReference>
<comment type="caution">
    <text evidence="2">The sequence shown here is derived from an EMBL/GenBank/DDBJ whole genome shotgun (WGS) entry which is preliminary data.</text>
</comment>
<protein>
    <submittedName>
        <fullName evidence="2">Uncharacterized protein</fullName>
    </submittedName>
</protein>
<keyword evidence="1" id="KW-0812">Transmembrane</keyword>
<dbReference type="EMBL" id="JAGGLC010000003">
    <property type="protein sequence ID" value="MBP1987056.1"/>
    <property type="molecule type" value="Genomic_DNA"/>
</dbReference>
<feature type="transmembrane region" description="Helical" evidence="1">
    <location>
        <begin position="20"/>
        <end position="44"/>
    </location>
</feature>
<feature type="transmembrane region" description="Helical" evidence="1">
    <location>
        <begin position="50"/>
        <end position="68"/>
    </location>
</feature>
<dbReference type="AlphaFoldDB" id="A0A8T4GVV9"/>
<proteinExistence type="predicted"/>
<reference evidence="2" key="1">
    <citation type="submission" date="2021-03" db="EMBL/GenBank/DDBJ databases">
        <title>Genomic Encyclopedia of Type Strains, Phase IV (KMG-IV): sequencing the most valuable type-strain genomes for metagenomic binning, comparative biology and taxonomic classification.</title>
        <authorList>
            <person name="Goeker M."/>
        </authorList>
    </citation>
    <scope>NUCLEOTIDE SEQUENCE</scope>
    <source>
        <strain evidence="2">DSM 26232</strain>
    </source>
</reference>
<evidence type="ECO:0000313" key="3">
    <source>
        <dbReference type="Proteomes" id="UP000823736"/>
    </source>
</evidence>